<dbReference type="Gene3D" id="3.40.50.300">
    <property type="entry name" value="P-loop containing nucleotide triphosphate hydrolases"/>
    <property type="match status" value="2"/>
</dbReference>
<dbReference type="GO" id="GO:0016887">
    <property type="term" value="F:ATP hydrolysis activity"/>
    <property type="evidence" value="ECO:0007669"/>
    <property type="project" value="InterPro"/>
</dbReference>
<accession>A0A2T3N1W0</accession>
<name>A0A2T3N1W0_9GAMM</name>
<dbReference type="Pfam" id="PF13476">
    <property type="entry name" value="AAA_23"/>
    <property type="match status" value="1"/>
</dbReference>
<proteinExistence type="predicted"/>
<dbReference type="RefSeq" id="WP_107282686.1">
    <property type="nucleotide sequence ID" value="NZ_PYMC01000003.1"/>
</dbReference>
<dbReference type="EMBL" id="PYMC01000003">
    <property type="protein sequence ID" value="PSW06307.1"/>
    <property type="molecule type" value="Genomic_DNA"/>
</dbReference>
<dbReference type="PANTHER" id="PTHR32114">
    <property type="entry name" value="ABC TRANSPORTER ABCH.3"/>
    <property type="match status" value="1"/>
</dbReference>
<gene>
    <name evidence="3" type="ORF">C9I89_07310</name>
</gene>
<feature type="domain" description="Rad50/SbcC-type AAA" evidence="2">
    <location>
        <begin position="5"/>
        <end position="243"/>
    </location>
</feature>
<feature type="coiled-coil region" evidence="1">
    <location>
        <begin position="967"/>
        <end position="994"/>
    </location>
</feature>
<feature type="coiled-coil region" evidence="1">
    <location>
        <begin position="620"/>
        <end position="675"/>
    </location>
</feature>
<organism evidence="3 4">
    <name type="scientific">Photobacterium lipolyticum</name>
    <dbReference type="NCBI Taxonomy" id="266810"/>
    <lineage>
        <taxon>Bacteria</taxon>
        <taxon>Pseudomonadati</taxon>
        <taxon>Pseudomonadota</taxon>
        <taxon>Gammaproteobacteria</taxon>
        <taxon>Vibrionales</taxon>
        <taxon>Vibrionaceae</taxon>
        <taxon>Photobacterium</taxon>
    </lineage>
</organism>
<dbReference type="Proteomes" id="UP000240904">
    <property type="component" value="Unassembled WGS sequence"/>
</dbReference>
<dbReference type="Pfam" id="PF13558">
    <property type="entry name" value="SbcC_Walker_B"/>
    <property type="match status" value="1"/>
</dbReference>
<evidence type="ECO:0000313" key="4">
    <source>
        <dbReference type="Proteomes" id="UP000240904"/>
    </source>
</evidence>
<feature type="coiled-coil region" evidence="1">
    <location>
        <begin position="699"/>
        <end position="736"/>
    </location>
</feature>
<dbReference type="OrthoDB" id="9795626at2"/>
<protein>
    <recommendedName>
        <fullName evidence="2">Rad50/SbcC-type AAA domain-containing protein</fullName>
    </recommendedName>
</protein>
<evidence type="ECO:0000256" key="1">
    <source>
        <dbReference type="SAM" id="Coils"/>
    </source>
</evidence>
<evidence type="ECO:0000313" key="3">
    <source>
        <dbReference type="EMBL" id="PSW06307.1"/>
    </source>
</evidence>
<reference evidence="3 4" key="1">
    <citation type="submission" date="2018-03" db="EMBL/GenBank/DDBJ databases">
        <title>Whole genome sequencing of Histamine producing bacteria.</title>
        <authorList>
            <person name="Butler K."/>
        </authorList>
    </citation>
    <scope>NUCLEOTIDE SEQUENCE [LARGE SCALE GENOMIC DNA]</scope>
    <source>
        <strain evidence="3 4">DSM 16190</strain>
    </source>
</reference>
<sequence length="1228" mass="139599">MKILSLRFKNINSLKGEWKIDFTQAPFSDNGLFAITGPTGAGKTTILDAICLALYHRTPRLNNISKVTNELMTRGTADCLAEVEFEVKGKGYRAFWSQRRSRDKIDGNLQEAKVELATIDDGKILASQVKKKAQLIESFSGLDFARFTKSMLLSQGQFAAFLNADANERAELLEELTGTEVYGLISEKVHEHFTTTKNELAQLKAKADGVELLTAEQLEALLEQQIQLSGQEQDAEKTQRQLQAHQQWWEKVIAATNAVEQAKSKLSQALLQQQQEQASLERLAQSEPAEKMRSQFTLHQAATEKAARAKGELERLTLALQQAGEKAEQAKQQYKRASDRFSQAKQAQQQLDILLNEKIVPLDAECKQSFDELTKLQTLQQAQEEQSKQVAEQLQLREVQTQQHKTKLTEVVSYLTQHSNDAALAEQLPLWQAQFARLGQLAKGKNDLEQRRVRIDKEITQLAETQQQYQQALAGKTLQVEQSKAELISVEQAVSQALKGSDESKIEQEHRLLAEQHGLRLELQALAQQAQKCHREQEQRLARQTELTATSQQLDKQIDTLRGQYKDKRTHLKDLDRLIEQEKRITDLTEERAKLQPNDPCPLCGSKEHPLVESYQALNVSETEQRRQQVVTELDTIEQRASKLKEQLNKELVELSELTKRLEQLTTEQTELQLKWQQLSDSLQIELAITEQELLSAYLNTVQQQQKSLSAQLEQLKQLNLQKVTAQQAVVNAEQAEKEVKHHIELNTQQGENLDKEILQVSTELEQLGQERQLLDDKLTAQLAKLDLTLPESDQIETWLDQKQQAAASWQQAEKEHQSCQEALKALEIETTNLLEKQQEIGKQLQILSSQQQSVTIQLNEKRQLRFELFGEKSVTDERHNAQQLTQRSDSEHQQAQSAHQLADQALQNLTGQYSTAEQNHRDLAQDAQTQQQKWQTRLVSSPFATHLAFEAALLAEEDRARLVSLKQQIHDQLARTQVLKEQAEEAYADLHAKPDQQQLAQTPLEQVAEQLATISATLREITHRQGEIKRSLDDDSQRRSNQKSLFAQIEQWQEKYDDIAYLHALIGSQKGDKFRRFAQGLTLDHLVYLANRQLDRLHGRYLLQRKQSEALELQVLDTWQGDTVRDTKTLSGGESFLVSLALALALSDLVSHKTSIDSLFLDEGFGTLDSETLDTALDALDSLNASGKMIGVISHIEAMKERIPVQIQVKKMNGLGVSRLEDQYYVR</sequence>
<dbReference type="InterPro" id="IPR027417">
    <property type="entry name" value="P-loop_NTPase"/>
</dbReference>
<dbReference type="SUPFAM" id="SSF52540">
    <property type="entry name" value="P-loop containing nucleoside triphosphate hydrolases"/>
    <property type="match status" value="2"/>
</dbReference>
<dbReference type="PANTHER" id="PTHR32114:SF2">
    <property type="entry name" value="ABC TRANSPORTER ABCH.3"/>
    <property type="match status" value="1"/>
</dbReference>
<comment type="caution">
    <text evidence="3">The sequence shown here is derived from an EMBL/GenBank/DDBJ whole genome shotgun (WGS) entry which is preliminary data.</text>
</comment>
<dbReference type="InterPro" id="IPR038729">
    <property type="entry name" value="Rad50/SbcC_AAA"/>
</dbReference>
<feature type="coiled-coil region" evidence="1">
    <location>
        <begin position="907"/>
        <end position="934"/>
    </location>
</feature>
<feature type="coiled-coil region" evidence="1">
    <location>
        <begin position="299"/>
        <end position="347"/>
    </location>
</feature>
<dbReference type="GO" id="GO:0006302">
    <property type="term" value="P:double-strand break repair"/>
    <property type="evidence" value="ECO:0007669"/>
    <property type="project" value="InterPro"/>
</dbReference>
<keyword evidence="4" id="KW-1185">Reference proteome</keyword>
<evidence type="ECO:0000259" key="2">
    <source>
        <dbReference type="Pfam" id="PF13476"/>
    </source>
</evidence>
<dbReference type="AlphaFoldDB" id="A0A2T3N1W0"/>
<keyword evidence="1" id="KW-0175">Coiled coil</keyword>